<gene>
    <name evidence="7" type="ORF">PPROV_000950300</name>
</gene>
<comment type="caution">
    <text evidence="7">The sequence shown here is derived from an EMBL/GenBank/DDBJ whole genome shotgun (WGS) entry which is preliminary data.</text>
</comment>
<comment type="subcellular location">
    <subcellularLocation>
        <location evidence="1">Cytoplasm</location>
        <location evidence="1">Cytoskeleton</location>
        <location evidence="1">Cilium basal body</location>
    </subcellularLocation>
</comment>
<dbReference type="AlphaFoldDB" id="A0A830HUI1"/>
<name>A0A830HUI1_9CHLO</name>
<accession>A0A830HUI1</accession>
<evidence type="ECO:0000256" key="3">
    <source>
        <dbReference type="ARBA" id="ARBA00022794"/>
    </source>
</evidence>
<dbReference type="EMBL" id="BNJQ01000031">
    <property type="protein sequence ID" value="GHP10772.1"/>
    <property type="molecule type" value="Genomic_DNA"/>
</dbReference>
<feature type="compositionally biased region" description="Low complexity" evidence="6">
    <location>
        <begin position="100"/>
        <end position="119"/>
    </location>
</feature>
<evidence type="ECO:0000256" key="2">
    <source>
        <dbReference type="ARBA" id="ARBA00022490"/>
    </source>
</evidence>
<dbReference type="Pfam" id="PF07162">
    <property type="entry name" value="B9-C2"/>
    <property type="match status" value="1"/>
</dbReference>
<keyword evidence="5" id="KW-0966">Cell projection</keyword>
<keyword evidence="2" id="KW-0963">Cytoplasm</keyword>
<evidence type="ECO:0000313" key="8">
    <source>
        <dbReference type="Proteomes" id="UP000660262"/>
    </source>
</evidence>
<dbReference type="OrthoDB" id="568084at2759"/>
<keyword evidence="4" id="KW-0206">Cytoskeleton</keyword>
<evidence type="ECO:0000256" key="1">
    <source>
        <dbReference type="ARBA" id="ARBA00004120"/>
    </source>
</evidence>
<feature type="region of interest" description="Disordered" evidence="6">
    <location>
        <begin position="216"/>
        <end position="241"/>
    </location>
</feature>
<organism evidence="7 8">
    <name type="scientific">Pycnococcus provasolii</name>
    <dbReference type="NCBI Taxonomy" id="41880"/>
    <lineage>
        <taxon>Eukaryota</taxon>
        <taxon>Viridiplantae</taxon>
        <taxon>Chlorophyta</taxon>
        <taxon>Pseudoscourfieldiophyceae</taxon>
        <taxon>Pseudoscourfieldiales</taxon>
        <taxon>Pycnococcaceae</taxon>
        <taxon>Pycnococcus</taxon>
    </lineage>
</organism>
<dbReference type="PANTHER" id="PTHR12968">
    <property type="entry name" value="B9 DOMAIN-CONTAINING"/>
    <property type="match status" value="1"/>
</dbReference>
<protein>
    <submittedName>
        <fullName evidence="7">Pleiotropic negative transcriptional regulator</fullName>
    </submittedName>
</protein>
<dbReference type="Proteomes" id="UP000660262">
    <property type="component" value="Unassembled WGS sequence"/>
</dbReference>
<keyword evidence="3" id="KW-0970">Cilium biogenesis/degradation</keyword>
<dbReference type="GO" id="GO:0060271">
    <property type="term" value="P:cilium assembly"/>
    <property type="evidence" value="ECO:0007669"/>
    <property type="project" value="TreeGrafter"/>
</dbReference>
<reference evidence="7" key="1">
    <citation type="submission" date="2020-10" db="EMBL/GenBank/DDBJ databases">
        <title>Unveiling of a novel bifunctional photoreceptor, Dualchrome1, isolated from a cosmopolitan green alga.</title>
        <authorList>
            <person name="Suzuki S."/>
            <person name="Kawachi M."/>
        </authorList>
    </citation>
    <scope>NUCLEOTIDE SEQUENCE</scope>
    <source>
        <strain evidence="7">NIES 2893</strain>
    </source>
</reference>
<keyword evidence="8" id="KW-1185">Reference proteome</keyword>
<feature type="compositionally biased region" description="Low complexity" evidence="6">
    <location>
        <begin position="218"/>
        <end position="235"/>
    </location>
</feature>
<feature type="compositionally biased region" description="Basic and acidic residues" evidence="6">
    <location>
        <begin position="157"/>
        <end position="167"/>
    </location>
</feature>
<dbReference type="PANTHER" id="PTHR12968:SF4">
    <property type="entry name" value="TECTONIC-LIKE COMPLEX MEMBER MKS1"/>
    <property type="match status" value="1"/>
</dbReference>
<evidence type="ECO:0000256" key="5">
    <source>
        <dbReference type="ARBA" id="ARBA00023273"/>
    </source>
</evidence>
<evidence type="ECO:0000256" key="6">
    <source>
        <dbReference type="SAM" id="MobiDB-lite"/>
    </source>
</evidence>
<proteinExistence type="predicted"/>
<dbReference type="InterPro" id="IPR010796">
    <property type="entry name" value="C2_B9-type_dom"/>
</dbReference>
<feature type="region of interest" description="Disordered" evidence="6">
    <location>
        <begin position="99"/>
        <end position="204"/>
    </location>
</feature>
<evidence type="ECO:0000256" key="4">
    <source>
        <dbReference type="ARBA" id="ARBA00023212"/>
    </source>
</evidence>
<dbReference type="PROSITE" id="PS51381">
    <property type="entry name" value="C2_B9"/>
    <property type="match status" value="1"/>
</dbReference>
<feature type="compositionally biased region" description="Low complexity" evidence="6">
    <location>
        <begin position="189"/>
        <end position="199"/>
    </location>
</feature>
<sequence>MQAFGTTRYRSPDDIARLRLKVTLKRVSGVPMRSSASGWSEENEALQLTSRAAIIASSGKYSVDANTAVSAPTSVPLPVPRQQTHAVNMQRAQTLPPVLQQPYTSPTPTAQQQQQQQQQQPPPQQQQPAAGSFGLAAEASGNAGPVAESTGFGLRAESGRFEGRAPEPTDVAATTSGARRRLDPIGEPTQTAAAQQQQAHGLQAELQRDFAATTSTWQAPTPAEAAARQAQTSTAINTPAPHSAVEAQNFAATESYTIEVGWQQKVFGIDELRAYVEGTPLLPSSDEDAPTFLMSCLNLNKGNTNAAPAKQSSSDAKPLTTLERQELERRLTRELTAHVKECSSTGVPAASVLHTYVNDEVSVRMSLEEDAARAASAITTHPEGEFKQPRNAKAGGVAALKSAARNMLVAAHVDGVEVILCQITSLDEEGRAFEARPALAVPGQVSNTGGQPYTFQTPNGSVWEYTLVANSAPAHGAQAASQAEAHEKARSRAAAAMAAPVAAFEKLPIDKKSAFRLAVFMEIVSAAGFENGPPMYVEWEVRLPSRGWSVANAVAGAPLKGVSHVGVPQYYPGDLLASDPSPLPVSHFGHPVELAFDADGKDHQDRSAGDGKRTKAAPCSESYPVMFFRLVSYDGWDRTSTKGYGVLRLDDSICPGTCERKLKTWRPFCGALGGLQEAFVGGGVSELSDMGYLDVPASWKELNIAQRDQHKRQMEARGLPDAPAPPAKALSRLGFQAQSGGELKVRINSVVQRHLQHGGPSTRRRTRVERLGLTSATTTATKEQKARRARDLPARPMSLNAIVERAKIRLREARGVTASLVGASSR</sequence>
<dbReference type="GO" id="GO:0036038">
    <property type="term" value="C:MKS complex"/>
    <property type="evidence" value="ECO:0007669"/>
    <property type="project" value="TreeGrafter"/>
</dbReference>
<evidence type="ECO:0000313" key="7">
    <source>
        <dbReference type="EMBL" id="GHP10772.1"/>
    </source>
</evidence>